<gene>
    <name evidence="2" type="ORF">ACFQE9_13345</name>
</gene>
<dbReference type="SUPFAM" id="SSF50118">
    <property type="entry name" value="Cell growth inhibitor/plasmid maintenance toxic component"/>
    <property type="match status" value="1"/>
</dbReference>
<evidence type="ECO:0008006" key="4">
    <source>
        <dbReference type="Google" id="ProtNLM"/>
    </source>
</evidence>
<comment type="caution">
    <text evidence="2">The sequence shown here is derived from an EMBL/GenBank/DDBJ whole genome shotgun (WGS) entry which is preliminary data.</text>
</comment>
<organism evidence="2 3">
    <name type="scientific">Halopenitus salinus</name>
    <dbReference type="NCBI Taxonomy" id="1198295"/>
    <lineage>
        <taxon>Archaea</taxon>
        <taxon>Methanobacteriati</taxon>
        <taxon>Methanobacteriota</taxon>
        <taxon>Stenosarchaea group</taxon>
        <taxon>Halobacteria</taxon>
        <taxon>Halobacteriales</taxon>
        <taxon>Haloferacaceae</taxon>
        <taxon>Halopenitus</taxon>
    </lineage>
</organism>
<keyword evidence="3" id="KW-1185">Reference proteome</keyword>
<evidence type="ECO:0000256" key="1">
    <source>
        <dbReference type="SAM" id="MobiDB-lite"/>
    </source>
</evidence>
<feature type="region of interest" description="Disordered" evidence="1">
    <location>
        <begin position="125"/>
        <end position="147"/>
    </location>
</feature>
<sequence>MQRRLTRTTSPRVTRRSRSRTTSGRSTRLIPGTIVSEPYRRGDVFWAPDPFRRGSNPRLWLVLAARNLPYPGEEYICVALTTSDLPANYEVGDDWETGRDPDNVSYCSPWVVGTIKHRVVANPQGRITEEQGGSPRLQPWEESDTTRNKPREIVTRLPNTIHKFINN</sequence>
<proteinExistence type="predicted"/>
<dbReference type="Proteomes" id="UP001596296">
    <property type="component" value="Unassembled WGS sequence"/>
</dbReference>
<accession>A0ABD5UWX1</accession>
<protein>
    <recommendedName>
        <fullName evidence="4">PemK-like, MazF-like toxin of type II toxin-antitoxin system</fullName>
    </recommendedName>
</protein>
<name>A0ABD5UWX1_9EURY</name>
<reference evidence="2 3" key="1">
    <citation type="journal article" date="2019" name="Int. J. Syst. Evol. Microbiol.">
        <title>The Global Catalogue of Microorganisms (GCM) 10K type strain sequencing project: providing services to taxonomists for standard genome sequencing and annotation.</title>
        <authorList>
            <consortium name="The Broad Institute Genomics Platform"/>
            <consortium name="The Broad Institute Genome Sequencing Center for Infectious Disease"/>
            <person name="Wu L."/>
            <person name="Ma J."/>
        </authorList>
    </citation>
    <scope>NUCLEOTIDE SEQUENCE [LARGE SCALE GENOMIC DNA]</scope>
    <source>
        <strain evidence="2 3">SKJ47</strain>
    </source>
</reference>
<feature type="region of interest" description="Disordered" evidence="1">
    <location>
        <begin position="1"/>
        <end position="27"/>
    </location>
</feature>
<dbReference type="EMBL" id="JBHSXL010000010">
    <property type="protein sequence ID" value="MFC6893583.1"/>
    <property type="molecule type" value="Genomic_DNA"/>
</dbReference>
<dbReference type="AlphaFoldDB" id="A0ABD5UWX1"/>
<evidence type="ECO:0000313" key="3">
    <source>
        <dbReference type="Proteomes" id="UP001596296"/>
    </source>
</evidence>
<evidence type="ECO:0000313" key="2">
    <source>
        <dbReference type="EMBL" id="MFC6893583.1"/>
    </source>
</evidence>
<dbReference type="RefSeq" id="WP_379745640.1">
    <property type="nucleotide sequence ID" value="NZ_JBHSVN010000001.1"/>
</dbReference>